<dbReference type="STRING" id="1449350.OCH239_10540"/>
<name>X7EE16_9RHOB</name>
<dbReference type="Pfam" id="PF00248">
    <property type="entry name" value="Aldo_ket_red"/>
    <property type="match status" value="1"/>
</dbReference>
<dbReference type="GO" id="GO:0016491">
    <property type="term" value="F:oxidoreductase activity"/>
    <property type="evidence" value="ECO:0007669"/>
    <property type="project" value="UniProtKB-KW"/>
</dbReference>
<comment type="caution">
    <text evidence="3">The sequence shown here is derived from an EMBL/GenBank/DDBJ whole genome shotgun (WGS) entry which is preliminary data.</text>
</comment>
<dbReference type="Gene3D" id="3.20.20.100">
    <property type="entry name" value="NADP-dependent oxidoreductase domain"/>
    <property type="match status" value="1"/>
</dbReference>
<protein>
    <submittedName>
        <fullName evidence="3">Aldo/keto reductase</fullName>
    </submittedName>
</protein>
<keyword evidence="4" id="KW-1185">Reference proteome</keyword>
<dbReference type="PANTHER" id="PTHR43625">
    <property type="entry name" value="AFLATOXIN B1 ALDEHYDE REDUCTASE"/>
    <property type="match status" value="1"/>
</dbReference>
<gene>
    <name evidence="3" type="ORF">OCH239_10540</name>
</gene>
<dbReference type="RefSeq" id="WP_244430382.1">
    <property type="nucleotide sequence ID" value="NZ_JALZ01000027.1"/>
</dbReference>
<reference evidence="3 4" key="1">
    <citation type="submission" date="2014-01" db="EMBL/GenBank/DDBJ databases">
        <title>Roseivivax halodurans JCM 10272 Genome Sequencing.</title>
        <authorList>
            <person name="Lai Q."/>
            <person name="Li G."/>
            <person name="Shao Z."/>
        </authorList>
    </citation>
    <scope>NUCLEOTIDE SEQUENCE [LARGE SCALE GENOMIC DNA]</scope>
    <source>
        <strain evidence="3 4">JCM 10272</strain>
    </source>
</reference>
<evidence type="ECO:0000313" key="4">
    <source>
        <dbReference type="Proteomes" id="UP000022447"/>
    </source>
</evidence>
<dbReference type="GO" id="GO:0005737">
    <property type="term" value="C:cytoplasm"/>
    <property type="evidence" value="ECO:0007669"/>
    <property type="project" value="TreeGrafter"/>
</dbReference>
<feature type="domain" description="NADP-dependent oxidoreductase" evidence="2">
    <location>
        <begin position="24"/>
        <end position="224"/>
    </location>
</feature>
<proteinExistence type="predicted"/>
<dbReference type="Proteomes" id="UP000022447">
    <property type="component" value="Unassembled WGS sequence"/>
</dbReference>
<keyword evidence="1" id="KW-0560">Oxidoreductase</keyword>
<organism evidence="3 4">
    <name type="scientific">Roseivivax halodurans JCM 10272</name>
    <dbReference type="NCBI Taxonomy" id="1449350"/>
    <lineage>
        <taxon>Bacteria</taxon>
        <taxon>Pseudomonadati</taxon>
        <taxon>Pseudomonadota</taxon>
        <taxon>Alphaproteobacteria</taxon>
        <taxon>Rhodobacterales</taxon>
        <taxon>Roseobacteraceae</taxon>
        <taxon>Roseivivax</taxon>
    </lineage>
</organism>
<dbReference type="InterPro" id="IPR036812">
    <property type="entry name" value="NAD(P)_OxRdtase_dom_sf"/>
</dbReference>
<accession>X7EE16</accession>
<dbReference type="InterPro" id="IPR050791">
    <property type="entry name" value="Aldo-Keto_reductase"/>
</dbReference>
<dbReference type="EMBL" id="JALZ01000027">
    <property type="protein sequence ID" value="ETX13411.1"/>
    <property type="molecule type" value="Genomic_DNA"/>
</dbReference>
<dbReference type="AlphaFoldDB" id="X7EE16"/>
<dbReference type="InterPro" id="IPR023210">
    <property type="entry name" value="NADP_OxRdtase_dom"/>
</dbReference>
<evidence type="ECO:0000259" key="2">
    <source>
        <dbReference type="Pfam" id="PF00248"/>
    </source>
</evidence>
<dbReference type="PATRIC" id="fig|1449350.3.peg.3437"/>
<evidence type="ECO:0000313" key="3">
    <source>
        <dbReference type="EMBL" id="ETX13411.1"/>
    </source>
</evidence>
<evidence type="ECO:0000256" key="1">
    <source>
        <dbReference type="ARBA" id="ARBA00023002"/>
    </source>
</evidence>
<dbReference type="PANTHER" id="PTHR43625:SF40">
    <property type="entry name" value="ALDO-KETO REDUCTASE YAKC [NADP(+)]"/>
    <property type="match status" value="1"/>
</dbReference>
<dbReference type="SUPFAM" id="SSF51430">
    <property type="entry name" value="NAD(P)-linked oxidoreductase"/>
    <property type="match status" value="1"/>
</dbReference>
<dbReference type="eggNOG" id="COG0667">
    <property type="taxonomic scope" value="Bacteria"/>
</dbReference>
<sequence length="263" mass="28488">MEAASNPGIVLSPSEYRRSLDNGPDCARQICDASLRRLGVEQIDLYYVHRVDKDRPVEERMEGLAGLVDEGKLARIGLWEVSAETLRRANAVHLVSAVQTECSLWSRGPEAEVLSTCRELCIGFVPYSPLGRGFLTGRFQDGQFEDGDFRASLPRFQDEAAQANRRIADLVAMMAERKGCTPAQLALAWLLAQGRDIVPSPGTKQPKYLRDNVGAVAVTPNLHPPEAGAWRSAWRGCAGGAMGDPRSVSGARRGSSIAVSLAA</sequence>